<keyword evidence="1" id="KW-0472">Membrane</keyword>
<keyword evidence="3" id="KW-1185">Reference proteome</keyword>
<organism evidence="2 3">
    <name type="scientific">Algoriphagus zhangzhouensis</name>
    <dbReference type="NCBI Taxonomy" id="1073327"/>
    <lineage>
        <taxon>Bacteria</taxon>
        <taxon>Pseudomonadati</taxon>
        <taxon>Bacteroidota</taxon>
        <taxon>Cytophagia</taxon>
        <taxon>Cytophagales</taxon>
        <taxon>Cyclobacteriaceae</taxon>
        <taxon>Algoriphagus</taxon>
    </lineage>
</organism>
<feature type="transmembrane region" description="Helical" evidence="1">
    <location>
        <begin position="180"/>
        <end position="203"/>
    </location>
</feature>
<evidence type="ECO:0000256" key="1">
    <source>
        <dbReference type="SAM" id="Phobius"/>
    </source>
</evidence>
<keyword evidence="1" id="KW-0812">Transmembrane</keyword>
<feature type="transmembrane region" description="Helical" evidence="1">
    <location>
        <begin position="224"/>
        <end position="242"/>
    </location>
</feature>
<feature type="transmembrane region" description="Helical" evidence="1">
    <location>
        <begin position="285"/>
        <end position="302"/>
    </location>
</feature>
<gene>
    <name evidence="2" type="ORF">SAMN04488108_3547</name>
</gene>
<feature type="transmembrane region" description="Helical" evidence="1">
    <location>
        <begin position="262"/>
        <end position="278"/>
    </location>
</feature>
<dbReference type="AlphaFoldDB" id="A0A1M7ZI37"/>
<feature type="transmembrane region" description="Helical" evidence="1">
    <location>
        <begin position="338"/>
        <end position="354"/>
    </location>
</feature>
<dbReference type="RefSeq" id="WP_073573137.1">
    <property type="nucleotide sequence ID" value="NZ_FRXN01000005.1"/>
</dbReference>
<reference evidence="3" key="1">
    <citation type="submission" date="2016-12" db="EMBL/GenBank/DDBJ databases">
        <authorList>
            <person name="Varghese N."/>
            <person name="Submissions S."/>
        </authorList>
    </citation>
    <scope>NUCLEOTIDE SEQUENCE [LARGE SCALE GENOMIC DNA]</scope>
    <source>
        <strain evidence="3">DSM 25035</strain>
    </source>
</reference>
<keyword evidence="2" id="KW-0328">Glycosyltransferase</keyword>
<dbReference type="OrthoDB" id="861753at2"/>
<keyword evidence="1" id="KW-1133">Transmembrane helix</keyword>
<evidence type="ECO:0000313" key="2">
    <source>
        <dbReference type="EMBL" id="SHO64580.1"/>
    </source>
</evidence>
<protein>
    <submittedName>
        <fullName evidence="2">Dolichyl-phosphate-mannose-protein mannosyltransferase</fullName>
    </submittedName>
</protein>
<dbReference type="STRING" id="1073327.SAMN04488108_3547"/>
<dbReference type="GO" id="GO:0016757">
    <property type="term" value="F:glycosyltransferase activity"/>
    <property type="evidence" value="ECO:0007669"/>
    <property type="project" value="UniProtKB-KW"/>
</dbReference>
<feature type="transmembrane region" description="Helical" evidence="1">
    <location>
        <begin position="71"/>
        <end position="87"/>
    </location>
</feature>
<name>A0A1M7ZI37_9BACT</name>
<proteinExistence type="predicted"/>
<evidence type="ECO:0000313" key="3">
    <source>
        <dbReference type="Proteomes" id="UP000184609"/>
    </source>
</evidence>
<feature type="transmembrane region" description="Helical" evidence="1">
    <location>
        <begin position="121"/>
        <end position="137"/>
    </location>
</feature>
<sequence>MLRTLQIFSILTLLIIVWGIPRGFDFSDEGLYVLLADPNQLNSNGPILYDLFLKLVYKIFSIQFNIQGLRWIRLIGTLSSVFALYLFTNQLRKEKANSSLVWVVFFGLMCSYAFLPPSLSYNTLLLIGTCWWLYFLFQKKYSRLFLAGVSIALLCYVKLPSAILLFFISILLIWRENRLGNLWFLLGLFVTLFCFELIFYFLFEDGFLNRINYFLTNSIARPSYSLLALIKSTVVGIFWIFLSFMTCYSSRKISIVQRSGRNLIFTFGILVLAIIGWFTHITDEWNHLILLAISAGLGWVMAEVDLKRTSSPDVSILITLMVLPFVLHFGSNVYWLRLGIHFLVFWLLALFLIWENGRKFIGFSIGPLTFLLVLNGIWLNPFEQKPLWEAKYEWKYGSSNSILLNEEQVTLLENLREFRGATQKDEVACAYRNPGMAYLAGMKNWGKIGFWEKSELEMIIQLKGFPNELIYWGEEALPFGMKEKYQTENIGFYQGEKIQFLWK</sequence>
<dbReference type="EMBL" id="FRXN01000005">
    <property type="protein sequence ID" value="SHO64580.1"/>
    <property type="molecule type" value="Genomic_DNA"/>
</dbReference>
<keyword evidence="2" id="KW-0808">Transferase</keyword>
<dbReference type="Proteomes" id="UP000184609">
    <property type="component" value="Unassembled WGS sequence"/>
</dbReference>
<feature type="transmembrane region" description="Helical" evidence="1">
    <location>
        <begin position="99"/>
        <end position="115"/>
    </location>
</feature>
<accession>A0A1M7ZI37</accession>
<feature type="transmembrane region" description="Helical" evidence="1">
    <location>
        <begin position="144"/>
        <end position="174"/>
    </location>
</feature>
<feature type="transmembrane region" description="Helical" evidence="1">
    <location>
        <begin position="314"/>
        <end position="331"/>
    </location>
</feature>
<feature type="transmembrane region" description="Helical" evidence="1">
    <location>
        <begin position="360"/>
        <end position="379"/>
    </location>
</feature>